<dbReference type="CDD" id="cd00038">
    <property type="entry name" value="CAP_ED"/>
    <property type="match status" value="1"/>
</dbReference>
<dbReference type="InterPro" id="IPR036188">
    <property type="entry name" value="FAD/NAD-bd_sf"/>
</dbReference>
<organism evidence="10 11">
    <name type="scientific">Rariglobus hedericola</name>
    <dbReference type="NCBI Taxonomy" id="2597822"/>
    <lineage>
        <taxon>Bacteria</taxon>
        <taxon>Pseudomonadati</taxon>
        <taxon>Verrucomicrobiota</taxon>
        <taxon>Opitutia</taxon>
        <taxon>Opitutales</taxon>
        <taxon>Opitutaceae</taxon>
        <taxon>Rariglobus</taxon>
    </lineage>
</organism>
<dbReference type="Pfam" id="PF07992">
    <property type="entry name" value="Pyr_redox_2"/>
    <property type="match status" value="1"/>
</dbReference>
<evidence type="ECO:0000313" key="11">
    <source>
        <dbReference type="Proteomes" id="UP000315648"/>
    </source>
</evidence>
<gene>
    <name evidence="10" type="ORF">FPL22_10800</name>
</gene>
<dbReference type="Pfam" id="PF00027">
    <property type="entry name" value="cNMP_binding"/>
    <property type="match status" value="1"/>
</dbReference>
<keyword evidence="11" id="KW-1185">Reference proteome</keyword>
<feature type="domain" description="Cyclic nucleotide-binding" evidence="9">
    <location>
        <begin position="429"/>
        <end position="496"/>
    </location>
</feature>
<keyword evidence="7" id="KW-0520">NAD</keyword>
<evidence type="ECO:0000256" key="8">
    <source>
        <dbReference type="ARBA" id="ARBA00047599"/>
    </source>
</evidence>
<dbReference type="PANTHER" id="PTHR43706:SF47">
    <property type="entry name" value="EXTERNAL NADH-UBIQUINONE OXIDOREDUCTASE 1, MITOCHONDRIAL-RELATED"/>
    <property type="match status" value="1"/>
</dbReference>
<evidence type="ECO:0000256" key="3">
    <source>
        <dbReference type="ARBA" id="ARBA00022630"/>
    </source>
</evidence>
<dbReference type="PROSITE" id="PS50042">
    <property type="entry name" value="CNMP_BINDING_3"/>
    <property type="match status" value="1"/>
</dbReference>
<dbReference type="OrthoDB" id="9781621at2"/>
<evidence type="ECO:0000256" key="4">
    <source>
        <dbReference type="ARBA" id="ARBA00022827"/>
    </source>
</evidence>
<dbReference type="Gene3D" id="3.50.50.100">
    <property type="match status" value="1"/>
</dbReference>
<dbReference type="SUPFAM" id="SSF51905">
    <property type="entry name" value="FAD/NAD(P)-binding domain"/>
    <property type="match status" value="1"/>
</dbReference>
<dbReference type="InterPro" id="IPR000595">
    <property type="entry name" value="cNMP-bd_dom"/>
</dbReference>
<accession>A0A556QJ26</accession>
<keyword evidence="3" id="KW-0285">Flavoprotein</keyword>
<reference evidence="10 11" key="1">
    <citation type="submission" date="2019-07" db="EMBL/GenBank/DDBJ databases">
        <title>Description of 53C-WASEF.</title>
        <authorList>
            <person name="Pitt A."/>
            <person name="Hahn M.W."/>
        </authorList>
    </citation>
    <scope>NUCLEOTIDE SEQUENCE [LARGE SCALE GENOMIC DNA]</scope>
    <source>
        <strain evidence="10 11">53C-WASEF</strain>
    </source>
</reference>
<keyword evidence="5" id="KW-0809">Transit peptide</keyword>
<evidence type="ECO:0000256" key="1">
    <source>
        <dbReference type="ARBA" id="ARBA00005272"/>
    </source>
</evidence>
<evidence type="ECO:0000256" key="5">
    <source>
        <dbReference type="ARBA" id="ARBA00022946"/>
    </source>
</evidence>
<dbReference type="InterPro" id="IPR014710">
    <property type="entry name" value="RmlC-like_jellyroll"/>
</dbReference>
<dbReference type="EMBL" id="VMBG01000002">
    <property type="protein sequence ID" value="TSJ76611.1"/>
    <property type="molecule type" value="Genomic_DNA"/>
</dbReference>
<dbReference type="Gene3D" id="2.60.120.10">
    <property type="entry name" value="Jelly Rolls"/>
    <property type="match status" value="1"/>
</dbReference>
<evidence type="ECO:0000256" key="6">
    <source>
        <dbReference type="ARBA" id="ARBA00023002"/>
    </source>
</evidence>
<keyword evidence="4" id="KW-0274">FAD</keyword>
<sequence length="522" mass="57142">MHYDVVIAGGGFAGAYCAKTLGKLLGKGGEKRVALIAERNVLVFQPMLAEVAGSSLSPSAVVNPLRLLCRHVDVLQGGIHRIDWATKTLTLDGGRFTRNHAVTFDHLVLTLGSVTDLSRVPGMADHGRPMKSVADALRLRSTLINRLEEANLVEDAAMRARLLTFVVVGGGYTGVETAGQVQDFLRGSQKYYANLRDSKIRVVLVHGHPSLLIEIGQKLGEHALVVLKKRGIEVLLSTRVAEATASKVIFADGSFIEGHTIISTIGNAPNPVVLDLCRQLGIETEKGRVPTEPSMRVAGHPNLWTAGDCAAVPWNDRGELKISPPTAQLALRQGVQLGRNVARALAGQELKPFTYRYMGQLATIGEREAVAEVFGFHFSGFFAWWMWRTIYLGKLPGVLRKLRVMIDWTFELIFPRDLSLLLPPPDEILRPIHLEKGEGLFSRGDPCRAFYYVRRGTVELHEEGAAPRTLHAGAIIDQAELDGNNHWRVGAVATESSDVVVIRGRAHELLQTELRLTARGTA</sequence>
<dbReference type="EC" id="1.6.5.9" evidence="2"/>
<dbReference type="PANTHER" id="PTHR43706">
    <property type="entry name" value="NADH DEHYDROGENASE"/>
    <property type="match status" value="1"/>
</dbReference>
<comment type="similarity">
    <text evidence="1">Belongs to the NADH dehydrogenase family.</text>
</comment>
<dbReference type="InterPro" id="IPR018490">
    <property type="entry name" value="cNMP-bd_dom_sf"/>
</dbReference>
<dbReference type="GO" id="GO:0050136">
    <property type="term" value="F:NADH dehydrogenase (quinone) (non-electrogenic) activity"/>
    <property type="evidence" value="ECO:0007669"/>
    <property type="project" value="UniProtKB-EC"/>
</dbReference>
<comment type="catalytic activity">
    <reaction evidence="8">
        <text>a quinone + NADH + H(+) = a quinol + NAD(+)</text>
        <dbReference type="Rhea" id="RHEA:46160"/>
        <dbReference type="ChEBI" id="CHEBI:15378"/>
        <dbReference type="ChEBI" id="CHEBI:24646"/>
        <dbReference type="ChEBI" id="CHEBI:57540"/>
        <dbReference type="ChEBI" id="CHEBI:57945"/>
        <dbReference type="ChEBI" id="CHEBI:132124"/>
        <dbReference type="EC" id="1.6.5.9"/>
    </reaction>
</comment>
<evidence type="ECO:0000256" key="2">
    <source>
        <dbReference type="ARBA" id="ARBA00012637"/>
    </source>
</evidence>
<evidence type="ECO:0000259" key="9">
    <source>
        <dbReference type="PROSITE" id="PS50042"/>
    </source>
</evidence>
<protein>
    <recommendedName>
        <fullName evidence="2">NADH:ubiquinone reductase (non-electrogenic)</fullName>
        <ecNumber evidence="2">1.6.5.9</ecNumber>
    </recommendedName>
</protein>
<comment type="caution">
    <text evidence="10">The sequence shown here is derived from an EMBL/GenBank/DDBJ whole genome shotgun (WGS) entry which is preliminary data.</text>
</comment>
<evidence type="ECO:0000256" key="7">
    <source>
        <dbReference type="ARBA" id="ARBA00023027"/>
    </source>
</evidence>
<dbReference type="SUPFAM" id="SSF51206">
    <property type="entry name" value="cAMP-binding domain-like"/>
    <property type="match status" value="1"/>
</dbReference>
<keyword evidence="6" id="KW-0560">Oxidoreductase</keyword>
<dbReference type="Pfam" id="PF22366">
    <property type="entry name" value="NDH2_C"/>
    <property type="match status" value="1"/>
</dbReference>
<evidence type="ECO:0000313" key="10">
    <source>
        <dbReference type="EMBL" id="TSJ76611.1"/>
    </source>
</evidence>
<dbReference type="InterPro" id="IPR045024">
    <property type="entry name" value="NDH-2"/>
</dbReference>
<dbReference type="AlphaFoldDB" id="A0A556QJ26"/>
<dbReference type="RefSeq" id="WP_144230368.1">
    <property type="nucleotide sequence ID" value="NZ_CBCRVV010000029.1"/>
</dbReference>
<name>A0A556QJ26_9BACT</name>
<dbReference type="InterPro" id="IPR023753">
    <property type="entry name" value="FAD/NAD-binding_dom"/>
</dbReference>
<dbReference type="Proteomes" id="UP000315648">
    <property type="component" value="Unassembled WGS sequence"/>
</dbReference>
<proteinExistence type="inferred from homology"/>
<dbReference type="PRINTS" id="PR00368">
    <property type="entry name" value="FADPNR"/>
</dbReference>
<dbReference type="InterPro" id="IPR054585">
    <property type="entry name" value="NDH2-like_C"/>
</dbReference>